<name>A0A1S8DHM3_9GAMM</name>
<evidence type="ECO:0000256" key="4">
    <source>
        <dbReference type="ARBA" id="ARBA00023136"/>
    </source>
</evidence>
<dbReference type="EMBL" id="MUBC01000020">
    <property type="protein sequence ID" value="ONM43897.1"/>
    <property type="molecule type" value="Genomic_DNA"/>
</dbReference>
<feature type="transmembrane region" description="Helical" evidence="5">
    <location>
        <begin position="257"/>
        <end position="275"/>
    </location>
</feature>
<gene>
    <name evidence="7" type="ORF">BXT89_10555</name>
</gene>
<feature type="transmembrane region" description="Helical" evidence="5">
    <location>
        <begin position="231"/>
        <end position="251"/>
    </location>
</feature>
<evidence type="ECO:0000256" key="3">
    <source>
        <dbReference type="ARBA" id="ARBA00022989"/>
    </source>
</evidence>
<dbReference type="InterPro" id="IPR050638">
    <property type="entry name" value="AA-Vitamin_Transporters"/>
</dbReference>
<reference evidence="7 8" key="1">
    <citation type="submission" date="2017-01" db="EMBL/GenBank/DDBJ databases">
        <title>Draft genome sequence of Pseudomonas pachastrellae type strain CCUG 46540T from a deep sea.</title>
        <authorList>
            <person name="Gomila M."/>
            <person name="Mulet M."/>
            <person name="Lalucat J."/>
            <person name="Garcia-Valdes E."/>
        </authorList>
    </citation>
    <scope>NUCLEOTIDE SEQUENCE [LARGE SCALE GENOMIC DNA]</scope>
    <source>
        <strain evidence="7 8">CCUG 46540</strain>
    </source>
</reference>
<proteinExistence type="predicted"/>
<evidence type="ECO:0000256" key="2">
    <source>
        <dbReference type="ARBA" id="ARBA00022692"/>
    </source>
</evidence>
<evidence type="ECO:0000313" key="8">
    <source>
        <dbReference type="Proteomes" id="UP000242847"/>
    </source>
</evidence>
<evidence type="ECO:0000313" key="7">
    <source>
        <dbReference type="EMBL" id="ONM43897.1"/>
    </source>
</evidence>
<keyword evidence="8" id="KW-1185">Reference proteome</keyword>
<keyword evidence="2 5" id="KW-0812">Transmembrane</keyword>
<dbReference type="InterPro" id="IPR037185">
    <property type="entry name" value="EmrE-like"/>
</dbReference>
<feature type="transmembrane region" description="Helical" evidence="5">
    <location>
        <begin position="91"/>
        <end position="110"/>
    </location>
</feature>
<dbReference type="STRING" id="254161.SAMN05216256_11568"/>
<keyword evidence="3 5" id="KW-1133">Transmembrane helix</keyword>
<feature type="transmembrane region" description="Helical" evidence="5">
    <location>
        <begin position="117"/>
        <end position="136"/>
    </location>
</feature>
<dbReference type="Pfam" id="PF00892">
    <property type="entry name" value="EamA"/>
    <property type="match status" value="1"/>
</dbReference>
<dbReference type="RefSeq" id="WP_083727450.1">
    <property type="nucleotide sequence ID" value="NZ_FOUD01000015.1"/>
</dbReference>
<comment type="subcellular location">
    <subcellularLocation>
        <location evidence="1">Membrane</location>
        <topology evidence="1">Multi-pass membrane protein</topology>
    </subcellularLocation>
</comment>
<dbReference type="OrthoDB" id="321830at2"/>
<feature type="domain" description="EamA" evidence="6">
    <location>
        <begin position="146"/>
        <end position="274"/>
    </location>
</feature>
<feature type="transmembrane region" description="Helical" evidence="5">
    <location>
        <begin position="36"/>
        <end position="54"/>
    </location>
</feature>
<dbReference type="PANTHER" id="PTHR32322">
    <property type="entry name" value="INNER MEMBRANE TRANSPORTER"/>
    <property type="match status" value="1"/>
</dbReference>
<comment type="caution">
    <text evidence="7">The sequence shown here is derived from an EMBL/GenBank/DDBJ whole genome shotgun (WGS) entry which is preliminary data.</text>
</comment>
<evidence type="ECO:0000259" key="6">
    <source>
        <dbReference type="Pfam" id="PF00892"/>
    </source>
</evidence>
<feature type="transmembrane region" description="Helical" evidence="5">
    <location>
        <begin position="142"/>
        <end position="159"/>
    </location>
</feature>
<organism evidence="7 8">
    <name type="scientific">Halopseudomonas pachastrellae</name>
    <dbReference type="NCBI Taxonomy" id="254161"/>
    <lineage>
        <taxon>Bacteria</taxon>
        <taxon>Pseudomonadati</taxon>
        <taxon>Pseudomonadota</taxon>
        <taxon>Gammaproteobacteria</taxon>
        <taxon>Pseudomonadales</taxon>
        <taxon>Pseudomonadaceae</taxon>
        <taxon>Halopseudomonas</taxon>
    </lineage>
</organism>
<dbReference type="GO" id="GO:0016020">
    <property type="term" value="C:membrane"/>
    <property type="evidence" value="ECO:0007669"/>
    <property type="project" value="UniProtKB-SubCell"/>
</dbReference>
<dbReference type="InterPro" id="IPR000620">
    <property type="entry name" value="EamA_dom"/>
</dbReference>
<accession>A0A1S8DHM3</accession>
<dbReference type="Proteomes" id="UP000242847">
    <property type="component" value="Unassembled WGS sequence"/>
</dbReference>
<feature type="transmembrane region" description="Helical" evidence="5">
    <location>
        <begin position="203"/>
        <end position="224"/>
    </location>
</feature>
<sequence length="280" mass="28392">MPLARLSLLTTLAMLAFAGNSVLCRLALRDTAIDPASFTSLRLISGAAVLWLLLRSRRQRGEAGGSWGSAIALFIYAAAFSWAYIQLDAASGALLLFAAVQVSMLGIGLLRGERLSAAQTAGFALALVGLAAMLAPGASAPPVLPAISMLSAGVAWGLYSLRGRGAADPLAATAGNFARAVPLTLILSLITLPWLMVDLGGALYALASGALTSGLGYAIWYAALPGLRASAAASVQLSVPVITAVGGLLLLNETPSMLLVLSSLAILGGIALVITGPKAR</sequence>
<feature type="transmembrane region" description="Helical" evidence="5">
    <location>
        <begin position="180"/>
        <end position="197"/>
    </location>
</feature>
<protein>
    <submittedName>
        <fullName evidence="7">EamA family transporter</fullName>
    </submittedName>
</protein>
<feature type="transmembrane region" description="Helical" evidence="5">
    <location>
        <begin position="66"/>
        <end position="85"/>
    </location>
</feature>
<keyword evidence="4 5" id="KW-0472">Membrane</keyword>
<evidence type="ECO:0000256" key="1">
    <source>
        <dbReference type="ARBA" id="ARBA00004141"/>
    </source>
</evidence>
<dbReference type="PANTHER" id="PTHR32322:SF9">
    <property type="entry name" value="AMINO-ACID METABOLITE EFFLUX PUMP-RELATED"/>
    <property type="match status" value="1"/>
</dbReference>
<evidence type="ECO:0000256" key="5">
    <source>
        <dbReference type="SAM" id="Phobius"/>
    </source>
</evidence>
<dbReference type="SUPFAM" id="SSF103481">
    <property type="entry name" value="Multidrug resistance efflux transporter EmrE"/>
    <property type="match status" value="2"/>
</dbReference>
<dbReference type="AlphaFoldDB" id="A0A1S8DHM3"/>